<dbReference type="Gene3D" id="1.10.10.10">
    <property type="entry name" value="Winged helix-like DNA-binding domain superfamily/Winged helix DNA-binding domain"/>
    <property type="match status" value="1"/>
</dbReference>
<dbReference type="NCBIfam" id="TIGR00738">
    <property type="entry name" value="rrf2_super"/>
    <property type="match status" value="1"/>
</dbReference>
<dbReference type="Proteomes" id="UP000281547">
    <property type="component" value="Unassembled WGS sequence"/>
</dbReference>
<comment type="caution">
    <text evidence="2">The sequence shown here is derived from an EMBL/GenBank/DDBJ whole genome shotgun (WGS) entry which is preliminary data.</text>
</comment>
<sequence>MRLTFFTDFGLRALMRMAREPDRVFTTEEIASEMMISRNHLTKVVRQLVTAGILTSQRGAGGGIRLARPAETITIGEVVRLLENRQALVECFREDGGACVLTPNCRLKGKLAGAREMFLQELDRTTLEECALPYRLGKTCPSSDDLAQFGALNRGALASSVG</sequence>
<dbReference type="Pfam" id="PF02082">
    <property type="entry name" value="Rrf2"/>
    <property type="match status" value="1"/>
</dbReference>
<dbReference type="GO" id="GO:0003677">
    <property type="term" value="F:DNA binding"/>
    <property type="evidence" value="ECO:0007669"/>
    <property type="project" value="UniProtKB-KW"/>
</dbReference>
<dbReference type="SUPFAM" id="SSF46785">
    <property type="entry name" value="Winged helix' DNA-binding domain"/>
    <property type="match status" value="1"/>
</dbReference>
<dbReference type="InterPro" id="IPR036390">
    <property type="entry name" value="WH_DNA-bd_sf"/>
</dbReference>
<dbReference type="PROSITE" id="PS51197">
    <property type="entry name" value="HTH_RRF2_2"/>
    <property type="match status" value="1"/>
</dbReference>
<dbReference type="InterPro" id="IPR036388">
    <property type="entry name" value="WH-like_DNA-bd_sf"/>
</dbReference>
<evidence type="ECO:0000256" key="1">
    <source>
        <dbReference type="ARBA" id="ARBA00023125"/>
    </source>
</evidence>
<accession>A0A433XE38</accession>
<dbReference type="GO" id="GO:0005829">
    <property type="term" value="C:cytosol"/>
    <property type="evidence" value="ECO:0007669"/>
    <property type="project" value="TreeGrafter"/>
</dbReference>
<dbReference type="PANTHER" id="PTHR33221:SF4">
    <property type="entry name" value="HTH-TYPE TRANSCRIPTIONAL REPRESSOR NSRR"/>
    <property type="match status" value="1"/>
</dbReference>
<evidence type="ECO:0000313" key="3">
    <source>
        <dbReference type="Proteomes" id="UP000281547"/>
    </source>
</evidence>
<dbReference type="PROSITE" id="PS01332">
    <property type="entry name" value="HTH_RRF2_1"/>
    <property type="match status" value="1"/>
</dbReference>
<dbReference type="AlphaFoldDB" id="A0A433XE38"/>
<organism evidence="2 3">
    <name type="scientific">Arsenicitalea aurantiaca</name>
    <dbReference type="NCBI Taxonomy" id="1783274"/>
    <lineage>
        <taxon>Bacteria</taxon>
        <taxon>Pseudomonadati</taxon>
        <taxon>Pseudomonadota</taxon>
        <taxon>Alphaproteobacteria</taxon>
        <taxon>Hyphomicrobiales</taxon>
        <taxon>Devosiaceae</taxon>
        <taxon>Arsenicitalea</taxon>
    </lineage>
</organism>
<dbReference type="InterPro" id="IPR000944">
    <property type="entry name" value="Tscrpt_reg_Rrf2"/>
</dbReference>
<gene>
    <name evidence="2" type="ORF">EMQ25_04325</name>
</gene>
<dbReference type="PANTHER" id="PTHR33221">
    <property type="entry name" value="WINGED HELIX-TURN-HELIX TRANSCRIPTIONAL REGULATOR, RRF2 FAMILY"/>
    <property type="match status" value="1"/>
</dbReference>
<dbReference type="RefSeq" id="WP_127187352.1">
    <property type="nucleotide sequence ID" value="NZ_RZNJ01000002.1"/>
</dbReference>
<protein>
    <submittedName>
        <fullName evidence="2">Rrf2 family transcriptional regulator</fullName>
    </submittedName>
</protein>
<proteinExistence type="predicted"/>
<reference evidence="2 3" key="1">
    <citation type="journal article" date="2016" name="Int. J. Syst. Evol. Microbiol.">
        <title>Arsenicitalea aurantiaca gen. nov., sp. nov., a new member of the family Hyphomicrobiaceae, isolated from high-arsenic sediment.</title>
        <authorList>
            <person name="Mu Y."/>
            <person name="Zhou L."/>
            <person name="Zeng X.C."/>
            <person name="Liu L."/>
            <person name="Pan Y."/>
            <person name="Chen X."/>
            <person name="Wang J."/>
            <person name="Li S."/>
            <person name="Li W.J."/>
            <person name="Wang Y."/>
        </authorList>
    </citation>
    <scope>NUCLEOTIDE SEQUENCE [LARGE SCALE GENOMIC DNA]</scope>
    <source>
        <strain evidence="2 3">42-50</strain>
    </source>
</reference>
<evidence type="ECO:0000313" key="2">
    <source>
        <dbReference type="EMBL" id="RUT32395.1"/>
    </source>
</evidence>
<dbReference type="InterPro" id="IPR030489">
    <property type="entry name" value="TR_Rrf2-type_CS"/>
</dbReference>
<dbReference type="EMBL" id="RZNJ01000002">
    <property type="protein sequence ID" value="RUT32395.1"/>
    <property type="molecule type" value="Genomic_DNA"/>
</dbReference>
<keyword evidence="3" id="KW-1185">Reference proteome</keyword>
<dbReference type="GO" id="GO:0003700">
    <property type="term" value="F:DNA-binding transcription factor activity"/>
    <property type="evidence" value="ECO:0007669"/>
    <property type="project" value="TreeGrafter"/>
</dbReference>
<dbReference type="OrthoDB" id="9802344at2"/>
<name>A0A433XE38_9HYPH</name>
<keyword evidence="1" id="KW-0238">DNA-binding</keyword>